<comment type="function">
    <text evidence="8">Binds and transfers iron-sulfur (Fe-S) clusters to target apoproteins. Can hydrolyze ATP.</text>
</comment>
<dbReference type="Pfam" id="PF01883">
    <property type="entry name" value="FeS_assembly_P"/>
    <property type="match status" value="1"/>
</dbReference>
<dbReference type="InterPro" id="IPR034904">
    <property type="entry name" value="FSCA_dom_sf"/>
</dbReference>
<dbReference type="InterPro" id="IPR000808">
    <property type="entry name" value="Mrp-like_CS"/>
</dbReference>
<evidence type="ECO:0000256" key="1">
    <source>
        <dbReference type="ARBA" id="ARBA00007352"/>
    </source>
</evidence>
<dbReference type="HAMAP" id="MF_02040">
    <property type="entry name" value="Mrp_NBP35"/>
    <property type="match status" value="1"/>
</dbReference>
<evidence type="ECO:0000256" key="7">
    <source>
        <dbReference type="ARBA" id="ARBA00023014"/>
    </source>
</evidence>
<feature type="domain" description="MIP18 family-like" evidence="9">
    <location>
        <begin position="16"/>
        <end position="87"/>
    </location>
</feature>
<dbReference type="GO" id="GO:0005524">
    <property type="term" value="F:ATP binding"/>
    <property type="evidence" value="ECO:0007669"/>
    <property type="project" value="UniProtKB-UniRule"/>
</dbReference>
<dbReference type="Gene3D" id="3.40.50.300">
    <property type="entry name" value="P-loop containing nucleotide triphosphate hydrolases"/>
    <property type="match status" value="1"/>
</dbReference>
<sequence>MNATAKGAKSNTMVTERAVLEALATIQDPDLRRDIVSLGFVRDVQIDGGTVRFAIELTTPACPVRKQMEEGARQVVAALPGVEQVEVTMTSRVTTSREPQSSYLPEVRNTVAVASGKGGVGKSTVAANLAVALMRAGARVGLMDADVYGPCIPKLMGGGGAPQQTEGGKMIPPLMHGVKIMSMAFFLPKNEAVVWRGPMLHKMVQEFLGHVEWGELDYLVIDLPPGTGDIQLSLCQTIPLTGAVIVSTPQDVALEVASKAILMFNKLKTPILGIVENMSYYACSQCGHRDEIFGHGGAKAASEKAEIPFLGEIPLDPYIRRTSDEGRPVAMEPADSPVAKAFHEVAGALAARISIANAAAGTLRTAPVVVMR</sequence>
<keyword evidence="6 8" id="KW-0408">Iron</keyword>
<comment type="similarity">
    <text evidence="1">In the N-terminal section; belongs to the MIP18 family.</text>
</comment>
<evidence type="ECO:0000256" key="6">
    <source>
        <dbReference type="ARBA" id="ARBA00023004"/>
    </source>
</evidence>
<dbReference type="CDD" id="cd02037">
    <property type="entry name" value="Mrp_NBP35"/>
    <property type="match status" value="1"/>
</dbReference>
<dbReference type="Pfam" id="PF10609">
    <property type="entry name" value="ParA"/>
    <property type="match status" value="1"/>
</dbReference>
<accession>A0A564ZMH4</accession>
<comment type="similarity">
    <text evidence="8">Belongs to the Mrp/NBP35 ATP-binding proteins family.</text>
</comment>
<keyword evidence="5 8" id="KW-0067">ATP-binding</keyword>
<dbReference type="InterPro" id="IPR002744">
    <property type="entry name" value="MIP18-like"/>
</dbReference>
<evidence type="ECO:0000313" key="11">
    <source>
        <dbReference type="Proteomes" id="UP000334340"/>
    </source>
</evidence>
<dbReference type="InterPro" id="IPR033756">
    <property type="entry name" value="YlxH/NBP35"/>
</dbReference>
<keyword evidence="3 8" id="KW-0479">Metal-binding</keyword>
<evidence type="ECO:0000259" key="9">
    <source>
        <dbReference type="Pfam" id="PF01883"/>
    </source>
</evidence>
<comment type="similarity">
    <text evidence="2">In the C-terminal section; belongs to the Mrp/NBP35 ATP-binding proteins family.</text>
</comment>
<evidence type="ECO:0000313" key="10">
    <source>
        <dbReference type="EMBL" id="VUZ86535.1"/>
    </source>
</evidence>
<dbReference type="GO" id="GO:0016226">
    <property type="term" value="P:iron-sulfur cluster assembly"/>
    <property type="evidence" value="ECO:0007669"/>
    <property type="project" value="InterPro"/>
</dbReference>
<dbReference type="GO" id="GO:0046872">
    <property type="term" value="F:metal ion binding"/>
    <property type="evidence" value="ECO:0007669"/>
    <property type="project" value="UniProtKB-KW"/>
</dbReference>
<dbReference type="SUPFAM" id="SSF117916">
    <property type="entry name" value="Fe-S cluster assembly (FSCA) domain-like"/>
    <property type="match status" value="1"/>
</dbReference>
<dbReference type="Proteomes" id="UP000334340">
    <property type="component" value="Unassembled WGS sequence"/>
</dbReference>
<protein>
    <recommendedName>
        <fullName evidence="8">Iron-sulfur cluster carrier protein</fullName>
    </recommendedName>
</protein>
<dbReference type="EMBL" id="CABIKM010000064">
    <property type="protein sequence ID" value="VUZ86535.1"/>
    <property type="molecule type" value="Genomic_DNA"/>
</dbReference>
<dbReference type="GO" id="GO:0016887">
    <property type="term" value="F:ATP hydrolysis activity"/>
    <property type="evidence" value="ECO:0007669"/>
    <property type="project" value="UniProtKB-UniRule"/>
</dbReference>
<keyword evidence="11" id="KW-1185">Reference proteome</keyword>
<evidence type="ECO:0000256" key="4">
    <source>
        <dbReference type="ARBA" id="ARBA00022741"/>
    </source>
</evidence>
<keyword evidence="7 8" id="KW-0411">Iron-sulfur</keyword>
<dbReference type="Gene3D" id="3.30.300.130">
    <property type="entry name" value="Fe-S cluster assembly (FSCA)"/>
    <property type="match status" value="1"/>
</dbReference>
<evidence type="ECO:0000256" key="5">
    <source>
        <dbReference type="ARBA" id="ARBA00022840"/>
    </source>
</evidence>
<feature type="binding site" evidence="8">
    <location>
        <begin position="116"/>
        <end position="123"/>
    </location>
    <ligand>
        <name>ATP</name>
        <dbReference type="ChEBI" id="CHEBI:30616"/>
    </ligand>
</feature>
<comment type="subunit">
    <text evidence="8">Homodimer.</text>
</comment>
<gene>
    <name evidence="10" type="ORF">MELA_02939</name>
</gene>
<dbReference type="AlphaFoldDB" id="A0A564ZMH4"/>
<dbReference type="InterPro" id="IPR019591">
    <property type="entry name" value="Mrp/NBP35_ATP-bd"/>
</dbReference>
<dbReference type="PANTHER" id="PTHR42961:SF2">
    <property type="entry name" value="IRON-SULFUR PROTEIN NUBPL"/>
    <property type="match status" value="1"/>
</dbReference>
<dbReference type="SUPFAM" id="SSF52540">
    <property type="entry name" value="P-loop containing nucleoside triphosphate hydrolases"/>
    <property type="match status" value="1"/>
</dbReference>
<dbReference type="GO" id="GO:0140663">
    <property type="term" value="F:ATP-dependent FeS chaperone activity"/>
    <property type="evidence" value="ECO:0007669"/>
    <property type="project" value="InterPro"/>
</dbReference>
<evidence type="ECO:0000256" key="8">
    <source>
        <dbReference type="HAMAP-Rule" id="MF_02040"/>
    </source>
</evidence>
<dbReference type="PROSITE" id="PS01215">
    <property type="entry name" value="MRP"/>
    <property type="match status" value="1"/>
</dbReference>
<keyword evidence="8" id="KW-0378">Hydrolase</keyword>
<organism evidence="10 11">
    <name type="scientific">Candidatus Methylomirabilis lanthanidiphila</name>
    <dbReference type="NCBI Taxonomy" id="2211376"/>
    <lineage>
        <taxon>Bacteria</taxon>
        <taxon>Candidatus Methylomirabilota</taxon>
        <taxon>Candidatus Methylomirabilia</taxon>
        <taxon>Candidatus Methylomirabilales</taxon>
        <taxon>Candidatus Methylomirabilaceae</taxon>
        <taxon>Candidatus Methylomirabilis</taxon>
    </lineage>
</organism>
<dbReference type="InterPro" id="IPR044304">
    <property type="entry name" value="NUBPL-like"/>
</dbReference>
<dbReference type="GO" id="GO:0051539">
    <property type="term" value="F:4 iron, 4 sulfur cluster binding"/>
    <property type="evidence" value="ECO:0007669"/>
    <property type="project" value="TreeGrafter"/>
</dbReference>
<keyword evidence="4 8" id="KW-0547">Nucleotide-binding</keyword>
<dbReference type="PANTHER" id="PTHR42961">
    <property type="entry name" value="IRON-SULFUR PROTEIN NUBPL"/>
    <property type="match status" value="1"/>
</dbReference>
<evidence type="ECO:0000256" key="3">
    <source>
        <dbReference type="ARBA" id="ARBA00022723"/>
    </source>
</evidence>
<dbReference type="FunFam" id="3.40.50.300:FF:001119">
    <property type="entry name" value="Iron-sulfur cluster carrier protein"/>
    <property type="match status" value="1"/>
</dbReference>
<evidence type="ECO:0000256" key="2">
    <source>
        <dbReference type="ARBA" id="ARBA00008205"/>
    </source>
</evidence>
<reference evidence="10 11" key="1">
    <citation type="submission" date="2019-07" db="EMBL/GenBank/DDBJ databases">
        <authorList>
            <person name="Cremers G."/>
        </authorList>
    </citation>
    <scope>NUCLEOTIDE SEQUENCE [LARGE SCALE GENOMIC DNA]</scope>
</reference>
<proteinExistence type="inferred from homology"/>
<name>A0A564ZMH4_9BACT</name>
<dbReference type="InterPro" id="IPR027417">
    <property type="entry name" value="P-loop_NTPase"/>
</dbReference>